<dbReference type="AlphaFoldDB" id="A0A2T0LN14"/>
<evidence type="ECO:0000313" key="3">
    <source>
        <dbReference type="EMBL" id="PRX44511.1"/>
    </source>
</evidence>
<gene>
    <name evidence="3" type="ORF">B0I33_11119</name>
</gene>
<proteinExistence type="inferred from homology"/>
<sequence>MRRRLLSSLGTVLAAAALALPGTGQAAASEAPITVTHGTFGDYAPGRTAVTYDSRVPEGARATVVMVSAPGLGTRTVLHVAGLVPHREYGAHAHTQPCGPTGSAAGPHFQHVPGPSDDPAYANPENEIWLDFTTGPRGHAVARSHVDWTFDERRPRSIVIHEHHTSTAPGEAGSAGTRLACVDL</sequence>
<dbReference type="GO" id="GO:0046872">
    <property type="term" value="F:metal ion binding"/>
    <property type="evidence" value="ECO:0007669"/>
    <property type="project" value="InterPro"/>
</dbReference>
<comment type="caution">
    <text evidence="3">The sequence shown here is derived from an EMBL/GenBank/DDBJ whole genome shotgun (WGS) entry which is preliminary data.</text>
</comment>
<dbReference type="EMBL" id="PVNH01000011">
    <property type="protein sequence ID" value="PRX44511.1"/>
    <property type="molecule type" value="Genomic_DNA"/>
</dbReference>
<dbReference type="GO" id="GO:0006801">
    <property type="term" value="P:superoxide metabolic process"/>
    <property type="evidence" value="ECO:0007669"/>
    <property type="project" value="InterPro"/>
</dbReference>
<keyword evidence="2" id="KW-0732">Signal</keyword>
<reference evidence="3 4" key="1">
    <citation type="submission" date="2018-03" db="EMBL/GenBank/DDBJ databases">
        <title>Genomic Encyclopedia of Type Strains, Phase III (KMG-III): the genomes of soil and plant-associated and newly described type strains.</title>
        <authorList>
            <person name="Whitman W."/>
        </authorList>
    </citation>
    <scope>NUCLEOTIDE SEQUENCE [LARGE SCALE GENOMIC DNA]</scope>
    <source>
        <strain evidence="3 4">CGMCC 4.7125</strain>
    </source>
</reference>
<dbReference type="SUPFAM" id="SSF49329">
    <property type="entry name" value="Cu,Zn superoxide dismutase-like"/>
    <property type="match status" value="1"/>
</dbReference>
<protein>
    <submittedName>
        <fullName evidence="3">Cu-Zn family superoxide dismutase</fullName>
    </submittedName>
</protein>
<dbReference type="Gene3D" id="2.60.40.200">
    <property type="entry name" value="Superoxide dismutase, copper/zinc binding domain"/>
    <property type="match status" value="1"/>
</dbReference>
<evidence type="ECO:0000256" key="1">
    <source>
        <dbReference type="ARBA" id="ARBA00010457"/>
    </source>
</evidence>
<dbReference type="OrthoDB" id="3297424at2"/>
<keyword evidence="4" id="KW-1185">Reference proteome</keyword>
<comment type="similarity">
    <text evidence="1">Belongs to the Cu-Zn superoxide dismutase family.</text>
</comment>
<dbReference type="Proteomes" id="UP000238362">
    <property type="component" value="Unassembled WGS sequence"/>
</dbReference>
<evidence type="ECO:0000313" key="4">
    <source>
        <dbReference type="Proteomes" id="UP000238362"/>
    </source>
</evidence>
<accession>A0A2T0LN14</accession>
<dbReference type="InterPro" id="IPR036423">
    <property type="entry name" value="SOD-like_Cu/Zn_dom_sf"/>
</dbReference>
<feature type="signal peptide" evidence="2">
    <location>
        <begin position="1"/>
        <end position="26"/>
    </location>
</feature>
<name>A0A2T0LN14_9PSEU</name>
<feature type="chain" id="PRO_5039625838" evidence="2">
    <location>
        <begin position="27"/>
        <end position="184"/>
    </location>
</feature>
<evidence type="ECO:0000256" key="2">
    <source>
        <dbReference type="SAM" id="SignalP"/>
    </source>
</evidence>
<organism evidence="3 4">
    <name type="scientific">Prauserella shujinwangii</name>
    <dbReference type="NCBI Taxonomy" id="1453103"/>
    <lineage>
        <taxon>Bacteria</taxon>
        <taxon>Bacillati</taxon>
        <taxon>Actinomycetota</taxon>
        <taxon>Actinomycetes</taxon>
        <taxon>Pseudonocardiales</taxon>
        <taxon>Pseudonocardiaceae</taxon>
        <taxon>Prauserella</taxon>
    </lineage>
</organism>
<dbReference type="RefSeq" id="WP_106181193.1">
    <property type="nucleotide sequence ID" value="NZ_PVNH01000011.1"/>
</dbReference>